<protein>
    <recommendedName>
        <fullName evidence="9">Cation/H+ exchanger transmembrane domain-containing protein</fullName>
    </recommendedName>
</protein>
<keyword evidence="6 8" id="KW-0472">Membrane</keyword>
<evidence type="ECO:0000256" key="7">
    <source>
        <dbReference type="SAM" id="MobiDB-lite"/>
    </source>
</evidence>
<dbReference type="GO" id="GO:1902600">
    <property type="term" value="P:proton transmembrane transport"/>
    <property type="evidence" value="ECO:0007669"/>
    <property type="project" value="InterPro"/>
</dbReference>
<keyword evidence="5" id="KW-0406">Ion transport</keyword>
<dbReference type="RefSeq" id="WP_141311884.1">
    <property type="nucleotide sequence ID" value="NZ_BJND01000038.1"/>
</dbReference>
<dbReference type="EMBL" id="BJND01000038">
    <property type="protein sequence ID" value="GEC07302.1"/>
    <property type="molecule type" value="Genomic_DNA"/>
</dbReference>
<evidence type="ECO:0000313" key="10">
    <source>
        <dbReference type="EMBL" id="GEC07302.1"/>
    </source>
</evidence>
<organism evidence="10 11">
    <name type="scientific">Streptomyces spinoverrucosus</name>
    <dbReference type="NCBI Taxonomy" id="284043"/>
    <lineage>
        <taxon>Bacteria</taxon>
        <taxon>Bacillati</taxon>
        <taxon>Actinomycetota</taxon>
        <taxon>Actinomycetes</taxon>
        <taxon>Kitasatosporales</taxon>
        <taxon>Streptomycetaceae</taxon>
        <taxon>Streptomyces</taxon>
    </lineage>
</organism>
<feature type="transmembrane region" description="Helical" evidence="8">
    <location>
        <begin position="321"/>
        <end position="343"/>
    </location>
</feature>
<evidence type="ECO:0000313" key="11">
    <source>
        <dbReference type="Proteomes" id="UP000317881"/>
    </source>
</evidence>
<evidence type="ECO:0000256" key="2">
    <source>
        <dbReference type="ARBA" id="ARBA00022448"/>
    </source>
</evidence>
<feature type="transmembrane region" description="Helical" evidence="8">
    <location>
        <begin position="207"/>
        <end position="226"/>
    </location>
</feature>
<keyword evidence="4 8" id="KW-1133">Transmembrane helix</keyword>
<dbReference type="GO" id="GO:0015297">
    <property type="term" value="F:antiporter activity"/>
    <property type="evidence" value="ECO:0007669"/>
    <property type="project" value="InterPro"/>
</dbReference>
<dbReference type="InterPro" id="IPR050794">
    <property type="entry name" value="CPA2_transporter"/>
</dbReference>
<proteinExistence type="predicted"/>
<dbReference type="Pfam" id="PF00999">
    <property type="entry name" value="Na_H_Exchanger"/>
    <property type="match status" value="1"/>
</dbReference>
<evidence type="ECO:0000256" key="1">
    <source>
        <dbReference type="ARBA" id="ARBA00004141"/>
    </source>
</evidence>
<dbReference type="AlphaFoldDB" id="A0A4Y3VJS1"/>
<dbReference type="Gene3D" id="1.20.1530.20">
    <property type="match status" value="1"/>
</dbReference>
<feature type="transmembrane region" description="Helical" evidence="8">
    <location>
        <begin position="238"/>
        <end position="256"/>
    </location>
</feature>
<feature type="transmembrane region" description="Helical" evidence="8">
    <location>
        <begin position="12"/>
        <end position="31"/>
    </location>
</feature>
<dbReference type="GO" id="GO:0016020">
    <property type="term" value="C:membrane"/>
    <property type="evidence" value="ECO:0007669"/>
    <property type="project" value="UniProtKB-SubCell"/>
</dbReference>
<feature type="transmembrane region" description="Helical" evidence="8">
    <location>
        <begin position="69"/>
        <end position="92"/>
    </location>
</feature>
<keyword evidence="11" id="KW-1185">Reference proteome</keyword>
<dbReference type="InterPro" id="IPR038770">
    <property type="entry name" value="Na+/solute_symporter_sf"/>
</dbReference>
<feature type="transmembrane region" description="Helical" evidence="8">
    <location>
        <begin position="104"/>
        <end position="127"/>
    </location>
</feature>
<feature type="transmembrane region" description="Helical" evidence="8">
    <location>
        <begin position="291"/>
        <end position="309"/>
    </location>
</feature>
<feature type="transmembrane region" description="Helical" evidence="8">
    <location>
        <begin position="172"/>
        <end position="195"/>
    </location>
</feature>
<feature type="transmembrane region" description="Helical" evidence="8">
    <location>
        <begin position="262"/>
        <end position="279"/>
    </location>
</feature>
<comment type="subcellular location">
    <subcellularLocation>
        <location evidence="1">Membrane</location>
        <topology evidence="1">Multi-pass membrane protein</topology>
    </subcellularLocation>
</comment>
<evidence type="ECO:0000256" key="4">
    <source>
        <dbReference type="ARBA" id="ARBA00022989"/>
    </source>
</evidence>
<accession>A0A4Y3VJS1</accession>
<dbReference type="InterPro" id="IPR006153">
    <property type="entry name" value="Cation/H_exchanger_TM"/>
</dbReference>
<reference evidence="10 11" key="1">
    <citation type="submission" date="2019-06" db="EMBL/GenBank/DDBJ databases">
        <title>Whole genome shotgun sequence of Streptomyces spinoverrucosus NBRC 14228.</title>
        <authorList>
            <person name="Hosoyama A."/>
            <person name="Uohara A."/>
            <person name="Ohji S."/>
            <person name="Ichikawa N."/>
        </authorList>
    </citation>
    <scope>NUCLEOTIDE SEQUENCE [LARGE SCALE GENOMIC DNA]</scope>
    <source>
        <strain evidence="10 11">NBRC 14228</strain>
    </source>
</reference>
<keyword evidence="2" id="KW-0813">Transport</keyword>
<feature type="transmembrane region" description="Helical" evidence="8">
    <location>
        <begin position="38"/>
        <end position="57"/>
    </location>
</feature>
<dbReference type="Proteomes" id="UP000317881">
    <property type="component" value="Unassembled WGS sequence"/>
</dbReference>
<dbReference type="PANTHER" id="PTHR32468:SF0">
    <property type="entry name" value="K(+)_H(+) ANTIPORTER 1"/>
    <property type="match status" value="1"/>
</dbReference>
<evidence type="ECO:0000256" key="3">
    <source>
        <dbReference type="ARBA" id="ARBA00022692"/>
    </source>
</evidence>
<feature type="region of interest" description="Disordered" evidence="7">
    <location>
        <begin position="414"/>
        <end position="435"/>
    </location>
</feature>
<keyword evidence="3 8" id="KW-0812">Transmembrane</keyword>
<name>A0A4Y3VJS1_9ACTN</name>
<comment type="caution">
    <text evidence="10">The sequence shown here is derived from an EMBL/GenBank/DDBJ whole genome shotgun (WGS) entry which is preliminary data.</text>
</comment>
<dbReference type="PANTHER" id="PTHR32468">
    <property type="entry name" value="CATION/H + ANTIPORTER"/>
    <property type="match status" value="1"/>
</dbReference>
<feature type="domain" description="Cation/H+ exchanger transmembrane" evidence="9">
    <location>
        <begin position="22"/>
        <end position="403"/>
    </location>
</feature>
<evidence type="ECO:0000256" key="6">
    <source>
        <dbReference type="ARBA" id="ARBA00023136"/>
    </source>
</evidence>
<feature type="transmembrane region" description="Helical" evidence="8">
    <location>
        <begin position="364"/>
        <end position="381"/>
    </location>
</feature>
<dbReference type="OrthoDB" id="9793589at2"/>
<sequence>MAAVPPDPLPDLLIAVPAVILACRAGAQLVRRLGQPPVVGEIVVGILFGPSLLGWLWPAAQAWLFPPSALSYIGVLGNIGLLAFMFLVGLELDLKALRGHSRTAVAVSQASIAVPLLLGTLLALGMYGTFAPEGTDKLAFVLFIAVSMSITAFPVLARILTDRGLYRTRVGALAMACAAVDDVTAWCLLAAVVAVTKSSSPMEAVTTAAYAAAFTLAMFYVVRPLLNRWVGRAERKYADGVVLVVLFSGLCLGAFATEEIGVHALFGAFLFGVITPRGRRKIEATAARLRAFTLPVLLPLFFVSTGLKTDVSLLGGDLAQWLWAGAVLAVAVLGKWGGGSVAARLAGQRWRDAMSIGALMNCRGLTELVVLNIGLGLGVIGPDLFTILVLMALLTTAATSPALSWIRRGAGDPYPADDPSGIGQEEPVLESAGTR</sequence>
<evidence type="ECO:0000256" key="8">
    <source>
        <dbReference type="SAM" id="Phobius"/>
    </source>
</evidence>
<evidence type="ECO:0000256" key="5">
    <source>
        <dbReference type="ARBA" id="ARBA00023065"/>
    </source>
</evidence>
<gene>
    <name evidence="10" type="ORF">SSP24_49570</name>
</gene>
<feature type="transmembrane region" description="Helical" evidence="8">
    <location>
        <begin position="139"/>
        <end position="160"/>
    </location>
</feature>
<evidence type="ECO:0000259" key="9">
    <source>
        <dbReference type="Pfam" id="PF00999"/>
    </source>
</evidence>